<evidence type="ECO:0000313" key="2">
    <source>
        <dbReference type="EMBL" id="BAF53201.1"/>
    </source>
</evidence>
<dbReference type="SUPFAM" id="SSF51569">
    <property type="entry name" value="Aldolase"/>
    <property type="match status" value="1"/>
</dbReference>
<dbReference type="AlphaFoldDB" id="A0AB72V7W7"/>
<evidence type="ECO:0000259" key="1">
    <source>
        <dbReference type="Pfam" id="PF22649"/>
    </source>
</evidence>
<dbReference type="InterPro" id="IPR054574">
    <property type="entry name" value="Cgl0159_dom"/>
</dbReference>
<dbReference type="EMBL" id="AP009044">
    <property type="protein sequence ID" value="BAF53201.1"/>
    <property type="molecule type" value="Genomic_DNA"/>
</dbReference>
<dbReference type="KEGG" id="cgt:cgR_0238"/>
<protein>
    <recommendedName>
        <fullName evidence="1">Cgl0159-like domain-containing protein</fullName>
    </recommendedName>
</protein>
<dbReference type="Proteomes" id="UP000006698">
    <property type="component" value="Chromosome"/>
</dbReference>
<feature type="domain" description="Cgl0159-like" evidence="1">
    <location>
        <begin position="71"/>
        <end position="321"/>
    </location>
</feature>
<organism evidence="2">
    <name type="scientific">Corynebacterium glutamicum (strain R)</name>
    <dbReference type="NCBI Taxonomy" id="340322"/>
    <lineage>
        <taxon>Bacteria</taxon>
        <taxon>Bacillati</taxon>
        <taxon>Actinomycetota</taxon>
        <taxon>Actinomycetes</taxon>
        <taxon>Mycobacteriales</taxon>
        <taxon>Corynebacteriaceae</taxon>
        <taxon>Corynebacterium</taxon>
    </lineage>
</organism>
<reference evidence="2" key="1">
    <citation type="journal article" date="2007" name="Microbiology">
        <title>Comparative analysis of the Corynebacterium glutamicum group and complete genome sequence of strain R.</title>
        <authorList>
            <person name="Yukawa H."/>
            <person name="Omumasaba C.A."/>
            <person name="Nonaka H."/>
            <person name="Kos P."/>
            <person name="Okai N."/>
            <person name="Suzuki N."/>
            <person name="Suda M."/>
            <person name="Tsuge Y."/>
            <person name="Watanabe J."/>
            <person name="Ikeda Y."/>
            <person name="Vertes A.A."/>
            <person name="Inui M."/>
        </authorList>
    </citation>
    <scope>NUCLEOTIDE SEQUENCE</scope>
    <source>
        <strain evidence="2">R</strain>
    </source>
</reference>
<dbReference type="InterPro" id="IPR013785">
    <property type="entry name" value="Aldolase_TIM"/>
</dbReference>
<dbReference type="Gene3D" id="3.20.20.70">
    <property type="entry name" value="Aldolase class I"/>
    <property type="match status" value="1"/>
</dbReference>
<accession>A0AB72V7W7</accession>
<name>A0AB72V7W7_CORGB</name>
<sequence length="336" mass="36388">MRLWRPVLNAPPQCLLPMRWKPPSTRKSDMTPPIISPESFEALRRMRAAEPTMVAERFKQRRKRELLGEDGKLFIVAADHPARGALAVGDNETAMANRYELLERMAIALSRPGVDGVLGTPDIIDDLAALGLLDDKIVVGSMNRGGLRGASFEMDDRYTGYNVSSMVDRGVDFAKTLVRINLSDAGTAPTLEATAHAVNEAAAAQLPIMLEPFMSNWVNGKVVNDLSTDAVIQSVAIAAGLGNDSSYTWMKLPVVEEMERVMESTTMPTLLLGGEGGNDPDATFASWEHALTLPGVRGLTVGRTLLYPQDGDVAAAVDTAARLVHTDIQQFTSQSI</sequence>
<gene>
    <name evidence="2" type="ordered locus">cgR_0238</name>
</gene>
<proteinExistence type="predicted"/>
<dbReference type="Pfam" id="PF22649">
    <property type="entry name" value="Cgl0159"/>
    <property type="match status" value="1"/>
</dbReference>